<name>A0A093S4K5_9GAMM</name>
<dbReference type="AlphaFoldDB" id="A0A093S4K5"/>
<dbReference type="InterPro" id="IPR055592">
    <property type="entry name" value="DUF7168"/>
</dbReference>
<evidence type="ECO:0000313" key="5">
    <source>
        <dbReference type="Proteomes" id="UP000032869"/>
    </source>
</evidence>
<evidence type="ECO:0000313" key="3">
    <source>
        <dbReference type="EMBL" id="KFX07779.1"/>
    </source>
</evidence>
<dbReference type="InterPro" id="IPR024498">
    <property type="entry name" value="DUF2786"/>
</dbReference>
<dbReference type="RefSeq" id="WP_039305066.1">
    <property type="nucleotide sequence ID" value="NZ_JQHL01000005.1"/>
</dbReference>
<evidence type="ECO:0000259" key="1">
    <source>
        <dbReference type="Pfam" id="PF10979"/>
    </source>
</evidence>
<gene>
    <name evidence="4" type="ORF">JV35_12795</name>
    <name evidence="3" type="ORF">KP22_06725</name>
</gene>
<reference evidence="5 6" key="1">
    <citation type="submission" date="2014-08" db="EMBL/GenBank/DDBJ databases">
        <title>Genome sequences of NCPPB Pectobacterium isolates.</title>
        <authorList>
            <person name="Glover R.H."/>
            <person name="Sapp M."/>
            <person name="Elphinstone J."/>
        </authorList>
    </citation>
    <scope>NUCLEOTIDE SEQUENCE [LARGE SCALE GENOMIC DNA]</scope>
    <source>
        <strain evidence="4 5">NCPPB 2793</strain>
        <strain evidence="3 6">NCPPB 2795</strain>
    </source>
</reference>
<dbReference type="Pfam" id="PF23771">
    <property type="entry name" value="DUF7168"/>
    <property type="match status" value="1"/>
</dbReference>
<dbReference type="InterPro" id="IPR016868">
    <property type="entry name" value="Phage_B3_Orf5"/>
</dbReference>
<dbReference type="OrthoDB" id="7275531at2"/>
<evidence type="ECO:0000259" key="2">
    <source>
        <dbReference type="Pfam" id="PF23771"/>
    </source>
</evidence>
<dbReference type="EMBL" id="JQHM01000001">
    <property type="protein sequence ID" value="KFX07779.1"/>
    <property type="molecule type" value="Genomic_DNA"/>
</dbReference>
<accession>A0A093S4K5</accession>
<keyword evidence="5" id="KW-1185">Reference proteome</keyword>
<dbReference type="PIRSF" id="PIRSF028111">
    <property type="entry name" value="UCP028111"/>
    <property type="match status" value="1"/>
</dbReference>
<dbReference type="Proteomes" id="UP000032869">
    <property type="component" value="Unassembled WGS sequence"/>
</dbReference>
<dbReference type="Proteomes" id="UP000032874">
    <property type="component" value="Unassembled WGS sequence"/>
</dbReference>
<sequence length="242" mass="26816">MSATNKEKHLQKLKKLLNLARRTTNPNEAANAMSQAQALMRQHGLTDADVDLMKINESGSKSAPSHAQKVPKYMGWLAQVICETFGVKCYHSFQRSYLSNSQRSVIFYGPNERPQVAAYAFDVLSRQMMKARKEFTSGQRKNIKPSTKVARADMFCEGWVQGVYQVLDKFVISRTEATLIEAYHHKLQQDGGIKSGDLRDAKNARGTDVAKEVGYQAGKNASLHHAVNGSGQADIARIGRAG</sequence>
<feature type="domain" description="DUF7168" evidence="2">
    <location>
        <begin position="51"/>
        <end position="189"/>
    </location>
</feature>
<dbReference type="Pfam" id="PF10979">
    <property type="entry name" value="DUF2786"/>
    <property type="match status" value="1"/>
</dbReference>
<comment type="caution">
    <text evidence="3">The sequence shown here is derived from an EMBL/GenBank/DDBJ whole genome shotgun (WGS) entry which is preliminary data.</text>
</comment>
<dbReference type="EMBL" id="JQHL01000005">
    <property type="protein sequence ID" value="KFX19788.1"/>
    <property type="molecule type" value="Genomic_DNA"/>
</dbReference>
<evidence type="ECO:0000313" key="4">
    <source>
        <dbReference type="EMBL" id="KFX19788.1"/>
    </source>
</evidence>
<protein>
    <submittedName>
        <fullName evidence="3">Uncharacterized protein</fullName>
    </submittedName>
</protein>
<proteinExistence type="predicted"/>
<feature type="domain" description="DUF2786" evidence="1">
    <location>
        <begin position="10"/>
        <end position="46"/>
    </location>
</feature>
<dbReference type="STRING" id="55207.KP22_06725"/>
<dbReference type="eggNOG" id="ENOG5032SJJ">
    <property type="taxonomic scope" value="Bacteria"/>
</dbReference>
<organism evidence="3 6">
    <name type="scientific">Pectobacterium betavasculorum</name>
    <dbReference type="NCBI Taxonomy" id="55207"/>
    <lineage>
        <taxon>Bacteria</taxon>
        <taxon>Pseudomonadati</taxon>
        <taxon>Pseudomonadota</taxon>
        <taxon>Gammaproteobacteria</taxon>
        <taxon>Enterobacterales</taxon>
        <taxon>Pectobacteriaceae</taxon>
        <taxon>Pectobacterium</taxon>
    </lineage>
</organism>
<evidence type="ECO:0000313" key="6">
    <source>
        <dbReference type="Proteomes" id="UP000032874"/>
    </source>
</evidence>